<dbReference type="InterPro" id="IPR049227">
    <property type="entry name" value="DUF6824"/>
</dbReference>
<dbReference type="EMBL" id="CAICTM010000005">
    <property type="protein sequence ID" value="CAB9496447.1"/>
    <property type="molecule type" value="Genomic_DNA"/>
</dbReference>
<sequence>MSNNNVDNGKALNDLEPLPEDFTPGDRDVVIGKGKKYFHHAGNRFLRDLIGTMLEEYSEAQTKPDKSNIITDVVEHVRKVGRFVKRDATSGKWVHAEDLLCREKCSQTFRDHLAQTYRSSNTSKKFKRRCEVQRYPSTMMLQEDALWLAPEPKRMRFNPEQRAPSPSPTFCQQHLFEWELSPLSPKPMIFNRRASGLNGNVVNLLVDAFGSFHPVDNEENPFEPTPLSSSTLPPQTTLASWPSLPRKADEDSLPSFEPRALLDSFQPLRSEVNDVATFEHIFAPDLEGDIPQQQCLFYQQYQFQQKENDCDALGPNIAAAFAA</sequence>
<reference evidence="3" key="1">
    <citation type="submission" date="2020-06" db="EMBL/GenBank/DDBJ databases">
        <authorList>
            <consortium name="Plant Systems Biology data submission"/>
        </authorList>
    </citation>
    <scope>NUCLEOTIDE SEQUENCE</scope>
    <source>
        <strain evidence="3">D6</strain>
    </source>
</reference>
<dbReference type="AlphaFoldDB" id="A0A9N8D4X1"/>
<evidence type="ECO:0000259" key="2">
    <source>
        <dbReference type="Pfam" id="PF20710"/>
    </source>
</evidence>
<comment type="caution">
    <text evidence="3">The sequence shown here is derived from an EMBL/GenBank/DDBJ whole genome shotgun (WGS) entry which is preliminary data.</text>
</comment>
<evidence type="ECO:0000313" key="4">
    <source>
        <dbReference type="Proteomes" id="UP001153069"/>
    </source>
</evidence>
<feature type="compositionally biased region" description="Low complexity" evidence="1">
    <location>
        <begin position="225"/>
        <end position="240"/>
    </location>
</feature>
<feature type="region of interest" description="Disordered" evidence="1">
    <location>
        <begin position="1"/>
        <end position="20"/>
    </location>
</feature>
<gene>
    <name evidence="3" type="ORF">SEMRO_5_G004210.1</name>
</gene>
<protein>
    <submittedName>
        <fullName evidence="3">Nitrilase family, member 2</fullName>
    </submittedName>
</protein>
<evidence type="ECO:0000256" key="1">
    <source>
        <dbReference type="SAM" id="MobiDB-lite"/>
    </source>
</evidence>
<proteinExistence type="predicted"/>
<keyword evidence="4" id="KW-1185">Reference proteome</keyword>
<dbReference type="Pfam" id="PF20710">
    <property type="entry name" value="DUF6824"/>
    <property type="match status" value="1"/>
</dbReference>
<organism evidence="3 4">
    <name type="scientific">Seminavis robusta</name>
    <dbReference type="NCBI Taxonomy" id="568900"/>
    <lineage>
        <taxon>Eukaryota</taxon>
        <taxon>Sar</taxon>
        <taxon>Stramenopiles</taxon>
        <taxon>Ochrophyta</taxon>
        <taxon>Bacillariophyta</taxon>
        <taxon>Bacillariophyceae</taxon>
        <taxon>Bacillariophycidae</taxon>
        <taxon>Naviculales</taxon>
        <taxon>Naviculaceae</taxon>
        <taxon>Seminavis</taxon>
    </lineage>
</organism>
<dbReference type="OrthoDB" id="48019at2759"/>
<evidence type="ECO:0000313" key="3">
    <source>
        <dbReference type="EMBL" id="CAB9496447.1"/>
    </source>
</evidence>
<name>A0A9N8D4X1_9STRA</name>
<dbReference type="Proteomes" id="UP001153069">
    <property type="component" value="Unassembled WGS sequence"/>
</dbReference>
<accession>A0A9N8D4X1</accession>
<feature type="domain" description="DUF6824" evidence="2">
    <location>
        <begin position="28"/>
        <end position="111"/>
    </location>
</feature>
<feature type="region of interest" description="Disordered" evidence="1">
    <location>
        <begin position="216"/>
        <end position="252"/>
    </location>
</feature>